<dbReference type="Gene3D" id="1.10.260.40">
    <property type="entry name" value="lambda repressor-like DNA-binding domains"/>
    <property type="match status" value="1"/>
</dbReference>
<dbReference type="InterPro" id="IPR010982">
    <property type="entry name" value="Lambda_DNA-bd_dom_sf"/>
</dbReference>
<dbReference type="GO" id="GO:0003700">
    <property type="term" value="F:DNA-binding transcription factor activity"/>
    <property type="evidence" value="ECO:0007669"/>
    <property type="project" value="TreeGrafter"/>
</dbReference>
<dbReference type="InterPro" id="IPR050807">
    <property type="entry name" value="TransReg_Diox_bact_type"/>
</dbReference>
<dbReference type="SUPFAM" id="SSF47413">
    <property type="entry name" value="lambda repressor-like DNA-binding domains"/>
    <property type="match status" value="1"/>
</dbReference>
<proteinExistence type="predicted"/>
<dbReference type="AlphaFoldDB" id="A0A382MHY9"/>
<dbReference type="GO" id="GO:0003677">
    <property type="term" value="F:DNA binding"/>
    <property type="evidence" value="ECO:0007669"/>
    <property type="project" value="UniProtKB-KW"/>
</dbReference>
<organism evidence="3">
    <name type="scientific">marine metagenome</name>
    <dbReference type="NCBI Taxonomy" id="408172"/>
    <lineage>
        <taxon>unclassified sequences</taxon>
        <taxon>metagenomes</taxon>
        <taxon>ecological metagenomes</taxon>
    </lineage>
</organism>
<protein>
    <recommendedName>
        <fullName evidence="2">HTH cro/C1-type domain-containing protein</fullName>
    </recommendedName>
</protein>
<dbReference type="InterPro" id="IPR001387">
    <property type="entry name" value="Cro/C1-type_HTH"/>
</dbReference>
<evidence type="ECO:0000313" key="3">
    <source>
        <dbReference type="EMBL" id="SVC46901.1"/>
    </source>
</evidence>
<evidence type="ECO:0000256" key="1">
    <source>
        <dbReference type="ARBA" id="ARBA00023125"/>
    </source>
</evidence>
<sequence length="134" mass="15466">MPIKRKSNGSHVVDIHISQLIKDRRKQLAITQTELAKQSSLTPAAISQFESGTRKPSFDTLSNLADALKVTTDYLLGKRRESYDDLLADPKVSMMFKGMMELPEKDKEMMFEFYQFLRMRQDEETMQEAKLNVS</sequence>
<evidence type="ECO:0000259" key="2">
    <source>
        <dbReference type="PROSITE" id="PS50943"/>
    </source>
</evidence>
<feature type="domain" description="HTH cro/C1-type" evidence="2">
    <location>
        <begin position="21"/>
        <end position="75"/>
    </location>
</feature>
<name>A0A382MHY9_9ZZZZ</name>
<gene>
    <name evidence="3" type="ORF">METZ01_LOCUS299755</name>
</gene>
<accession>A0A382MHY9</accession>
<dbReference type="PROSITE" id="PS50943">
    <property type="entry name" value="HTH_CROC1"/>
    <property type="match status" value="1"/>
</dbReference>
<dbReference type="PANTHER" id="PTHR46797">
    <property type="entry name" value="HTH-TYPE TRANSCRIPTIONAL REGULATOR"/>
    <property type="match status" value="1"/>
</dbReference>
<dbReference type="SMART" id="SM00530">
    <property type="entry name" value="HTH_XRE"/>
    <property type="match status" value="1"/>
</dbReference>
<dbReference type="Pfam" id="PF01381">
    <property type="entry name" value="HTH_3"/>
    <property type="match status" value="1"/>
</dbReference>
<dbReference type="GO" id="GO:0005829">
    <property type="term" value="C:cytosol"/>
    <property type="evidence" value="ECO:0007669"/>
    <property type="project" value="TreeGrafter"/>
</dbReference>
<reference evidence="3" key="1">
    <citation type="submission" date="2018-05" db="EMBL/GenBank/DDBJ databases">
        <authorList>
            <person name="Lanie J.A."/>
            <person name="Ng W.-L."/>
            <person name="Kazmierczak K.M."/>
            <person name="Andrzejewski T.M."/>
            <person name="Davidsen T.M."/>
            <person name="Wayne K.J."/>
            <person name="Tettelin H."/>
            <person name="Glass J.I."/>
            <person name="Rusch D."/>
            <person name="Podicherti R."/>
            <person name="Tsui H.-C.T."/>
            <person name="Winkler M.E."/>
        </authorList>
    </citation>
    <scope>NUCLEOTIDE SEQUENCE</scope>
</reference>
<dbReference type="EMBL" id="UINC01092912">
    <property type="protein sequence ID" value="SVC46901.1"/>
    <property type="molecule type" value="Genomic_DNA"/>
</dbReference>
<dbReference type="CDD" id="cd00093">
    <property type="entry name" value="HTH_XRE"/>
    <property type="match status" value="1"/>
</dbReference>
<dbReference type="PANTHER" id="PTHR46797:SF1">
    <property type="entry name" value="METHYLPHOSPHONATE SYNTHASE"/>
    <property type="match status" value="1"/>
</dbReference>
<keyword evidence="1" id="KW-0238">DNA-binding</keyword>